<dbReference type="AlphaFoldDB" id="A0A0C2N753"/>
<dbReference type="GO" id="GO:0003824">
    <property type="term" value="F:catalytic activity"/>
    <property type="evidence" value="ECO:0007669"/>
    <property type="project" value="UniProtKB-KW"/>
</dbReference>
<accession>A0A0C2N753</accession>
<dbReference type="InterPro" id="IPR050951">
    <property type="entry name" value="Retrovirus_Pol_polyprotein"/>
</dbReference>
<dbReference type="InterPro" id="IPR043128">
    <property type="entry name" value="Rev_trsase/Diguanyl_cyclase"/>
</dbReference>
<name>A0A0C2N753_THEKT</name>
<dbReference type="Proteomes" id="UP000031668">
    <property type="component" value="Unassembled WGS sequence"/>
</dbReference>
<keyword evidence="1" id="KW-0511">Multifunctional enzyme</keyword>
<evidence type="ECO:0000313" key="3">
    <source>
        <dbReference type="EMBL" id="KII72115.1"/>
    </source>
</evidence>
<sequence length="131" mass="15143">MQPQVTYLGHIIDARGIKPLEDNIKAIKNQRSPQNSKELKSFLGMVGYYAKFVPMLFPLCKPLYSLTKPGNKWEWSEENDALFKKLKSILCSKDVLVHFDEKRPIIVATDASKMELAPHFFKHLIREKPDL</sequence>
<dbReference type="SUPFAM" id="SSF56672">
    <property type="entry name" value="DNA/RNA polymerases"/>
    <property type="match status" value="1"/>
</dbReference>
<dbReference type="PANTHER" id="PTHR37984">
    <property type="entry name" value="PROTEIN CBG26694"/>
    <property type="match status" value="1"/>
</dbReference>
<dbReference type="InterPro" id="IPR041577">
    <property type="entry name" value="RT_RNaseH_2"/>
</dbReference>
<organism evidence="3 4">
    <name type="scientific">Thelohanellus kitauei</name>
    <name type="common">Myxosporean</name>
    <dbReference type="NCBI Taxonomy" id="669202"/>
    <lineage>
        <taxon>Eukaryota</taxon>
        <taxon>Metazoa</taxon>
        <taxon>Cnidaria</taxon>
        <taxon>Myxozoa</taxon>
        <taxon>Myxosporea</taxon>
        <taxon>Bivalvulida</taxon>
        <taxon>Platysporina</taxon>
        <taxon>Myxobolidae</taxon>
        <taxon>Thelohanellus</taxon>
    </lineage>
</organism>
<dbReference type="InterPro" id="IPR043502">
    <property type="entry name" value="DNA/RNA_pol_sf"/>
</dbReference>
<comment type="caution">
    <text evidence="3">The sequence shown here is derived from an EMBL/GenBank/DDBJ whole genome shotgun (WGS) entry which is preliminary data.</text>
</comment>
<proteinExistence type="predicted"/>
<keyword evidence="4" id="KW-1185">Reference proteome</keyword>
<feature type="domain" description="Reverse transcriptase/retrotransposon-derived protein RNase H-like" evidence="2">
    <location>
        <begin position="75"/>
        <end position="116"/>
    </location>
</feature>
<dbReference type="PANTHER" id="PTHR37984:SF5">
    <property type="entry name" value="PROTEIN NYNRIN-LIKE"/>
    <property type="match status" value="1"/>
</dbReference>
<protein>
    <submittedName>
        <fullName evidence="3">Transposon Tf2-8 polyprotein</fullName>
    </submittedName>
</protein>
<gene>
    <name evidence="3" type="ORF">RF11_12274</name>
</gene>
<dbReference type="OMA" id="WEWSEEN"/>
<dbReference type="Pfam" id="PF17919">
    <property type="entry name" value="RT_RNaseH_2"/>
    <property type="match status" value="1"/>
</dbReference>
<evidence type="ECO:0000313" key="4">
    <source>
        <dbReference type="Proteomes" id="UP000031668"/>
    </source>
</evidence>
<dbReference type="EMBL" id="JWZT01001386">
    <property type="protein sequence ID" value="KII72115.1"/>
    <property type="molecule type" value="Genomic_DNA"/>
</dbReference>
<reference evidence="3 4" key="1">
    <citation type="journal article" date="2014" name="Genome Biol. Evol.">
        <title>The genome of the myxosporean Thelohanellus kitauei shows adaptations to nutrient acquisition within its fish host.</title>
        <authorList>
            <person name="Yang Y."/>
            <person name="Xiong J."/>
            <person name="Zhou Z."/>
            <person name="Huo F."/>
            <person name="Miao W."/>
            <person name="Ran C."/>
            <person name="Liu Y."/>
            <person name="Zhang J."/>
            <person name="Feng J."/>
            <person name="Wang M."/>
            <person name="Wang M."/>
            <person name="Wang L."/>
            <person name="Yao B."/>
        </authorList>
    </citation>
    <scope>NUCLEOTIDE SEQUENCE [LARGE SCALE GENOMIC DNA]</scope>
    <source>
        <strain evidence="3">Wuqing</strain>
    </source>
</reference>
<evidence type="ECO:0000256" key="1">
    <source>
        <dbReference type="ARBA" id="ARBA00023268"/>
    </source>
</evidence>
<dbReference type="FunFam" id="3.30.70.270:FF:000020">
    <property type="entry name" value="Transposon Tf2-6 polyprotein-like Protein"/>
    <property type="match status" value="1"/>
</dbReference>
<dbReference type="Gene3D" id="3.30.70.270">
    <property type="match status" value="1"/>
</dbReference>
<evidence type="ECO:0000259" key="2">
    <source>
        <dbReference type="Pfam" id="PF17919"/>
    </source>
</evidence>
<dbReference type="OrthoDB" id="10060843at2759"/>